<dbReference type="SUPFAM" id="SSF88659">
    <property type="entry name" value="Sigma3 and sigma4 domains of RNA polymerase sigma factors"/>
    <property type="match status" value="1"/>
</dbReference>
<dbReference type="InterPro" id="IPR013325">
    <property type="entry name" value="RNA_pol_sigma_r2"/>
</dbReference>
<keyword evidence="2" id="KW-1185">Reference proteome</keyword>
<protein>
    <submittedName>
        <fullName evidence="1">Sigma-70 family RNA polymerase sigma factor</fullName>
    </submittedName>
</protein>
<name>A0ABW5Q7J5_9BACI</name>
<dbReference type="Gene3D" id="1.10.1740.10">
    <property type="match status" value="1"/>
</dbReference>
<dbReference type="NCBIfam" id="TIGR02937">
    <property type="entry name" value="sigma70-ECF"/>
    <property type="match status" value="1"/>
</dbReference>
<dbReference type="EMBL" id="JBHUMZ010000011">
    <property type="protein sequence ID" value="MFD2637858.1"/>
    <property type="molecule type" value="Genomic_DNA"/>
</dbReference>
<evidence type="ECO:0000313" key="1">
    <source>
        <dbReference type="EMBL" id="MFD2637858.1"/>
    </source>
</evidence>
<dbReference type="InterPro" id="IPR013324">
    <property type="entry name" value="RNA_pol_sigma_r3/r4-like"/>
</dbReference>
<reference evidence="2" key="1">
    <citation type="journal article" date="2019" name="Int. J. Syst. Evol. Microbiol.">
        <title>The Global Catalogue of Microorganisms (GCM) 10K type strain sequencing project: providing services to taxonomists for standard genome sequencing and annotation.</title>
        <authorList>
            <consortium name="The Broad Institute Genomics Platform"/>
            <consortium name="The Broad Institute Genome Sequencing Center for Infectious Disease"/>
            <person name="Wu L."/>
            <person name="Ma J."/>
        </authorList>
    </citation>
    <scope>NUCLEOTIDE SEQUENCE [LARGE SCALE GENOMIC DNA]</scope>
    <source>
        <strain evidence="2">TISTR 1571</strain>
    </source>
</reference>
<dbReference type="InterPro" id="IPR014284">
    <property type="entry name" value="RNA_pol_sigma-70_dom"/>
</dbReference>
<dbReference type="SUPFAM" id="SSF88946">
    <property type="entry name" value="Sigma2 domain of RNA polymerase sigma factors"/>
    <property type="match status" value="1"/>
</dbReference>
<organism evidence="1 2">
    <name type="scientific">Piscibacillus salipiscarius</name>
    <dbReference type="NCBI Taxonomy" id="299480"/>
    <lineage>
        <taxon>Bacteria</taxon>
        <taxon>Bacillati</taxon>
        <taxon>Bacillota</taxon>
        <taxon>Bacilli</taxon>
        <taxon>Bacillales</taxon>
        <taxon>Bacillaceae</taxon>
        <taxon>Piscibacillus</taxon>
    </lineage>
</organism>
<dbReference type="Proteomes" id="UP001597452">
    <property type="component" value="Unassembled WGS sequence"/>
</dbReference>
<evidence type="ECO:0000313" key="2">
    <source>
        <dbReference type="Proteomes" id="UP001597452"/>
    </source>
</evidence>
<proteinExistence type="predicted"/>
<gene>
    <name evidence="1" type="ORF">ACFSW4_03075</name>
</gene>
<dbReference type="RefSeq" id="WP_054752151.1">
    <property type="nucleotide sequence ID" value="NZ_JBHUMZ010000011.1"/>
</dbReference>
<sequence>MEGLLQKQTKDFSEILAEYESMIYHLIHKLNIQDRDGEFYQQGLIALWESYQKFYGRDSFPKITYITIRSRLIDLIRKKSRLIEHETISEFFQEEAVNDSNIENFDPLFWDMVKNALTEKQWVYVQKRIIQGRGIKEIAYEEGTTTDAVKGWGKEVKRKLKPVLKPYLI</sequence>
<comment type="caution">
    <text evidence="1">The sequence shown here is derived from an EMBL/GenBank/DDBJ whole genome shotgun (WGS) entry which is preliminary data.</text>
</comment>
<accession>A0ABW5Q7J5</accession>